<dbReference type="KEGG" id="cml:BN424_2641"/>
<dbReference type="EMBL" id="HE999757">
    <property type="protein sequence ID" value="CCO12080.2"/>
    <property type="molecule type" value="Genomic_DNA"/>
</dbReference>
<protein>
    <submittedName>
        <fullName evidence="1">Uncharacterized protein</fullName>
    </submittedName>
</protein>
<evidence type="ECO:0000313" key="1">
    <source>
        <dbReference type="EMBL" id="CCO12080.2"/>
    </source>
</evidence>
<dbReference type="OrthoDB" id="2942324at2"/>
<dbReference type="STRING" id="1234679.BN424_2641"/>
<dbReference type="HOGENOM" id="CLU_1624154_0_0_9"/>
<dbReference type="RefSeq" id="WP_015077133.1">
    <property type="nucleotide sequence ID" value="NC_019425.2"/>
</dbReference>
<sequence length="163" mass="19006">MTNKLEEVFKELQESHVLVDREEYEQLVEKAKEAELEKIAKFEVGDFFFDKDGINKTIGIEPYLTTRGYCIETGMFFDKFWANAEDARKATDEEIKLFKRAEMYHKHGRKLDELKVGDFVKKGKTIYQITKLQGQVQLIIDGGYELYLTLEGIQEAHKKIVGE</sequence>
<reference evidence="2" key="1">
    <citation type="journal article" date="2013" name="Genome Announc.">
        <title>Complete Chromosome Sequence of Carnobacterium maltaromaticum LMA 28.</title>
        <authorList>
            <person name="Cailliez-Grimal C."/>
            <person name="Chaillou S."/>
            <person name="Anba-Mondoloni J."/>
            <person name="Loux V."/>
            <person name="Afzal M.I."/>
            <person name="Rahman A."/>
            <person name="Kergourlay G."/>
            <person name="Champomier-Verges M.C."/>
            <person name="Zagorec M."/>
            <person name="Dalgaard P."/>
            <person name="Leisner J.J."/>
            <person name="Prevost H."/>
            <person name="Revol-Junelles A.M."/>
            <person name="Borges F."/>
        </authorList>
    </citation>
    <scope>NUCLEOTIDE SEQUENCE</scope>
    <source>
        <strain evidence="2">LMA28</strain>
    </source>
</reference>
<dbReference type="Proteomes" id="UP000000212">
    <property type="component" value="Chromosome"/>
</dbReference>
<evidence type="ECO:0000313" key="2">
    <source>
        <dbReference type="Proteomes" id="UP000000212"/>
    </source>
</evidence>
<dbReference type="AlphaFoldDB" id="K8E5Q2"/>
<proteinExistence type="predicted"/>
<accession>K8E5Q2</accession>
<name>K8E5Q2_CARML</name>
<organism evidence="1 2">
    <name type="scientific">Carnobacterium maltaromaticum LMA28</name>
    <dbReference type="NCBI Taxonomy" id="1234679"/>
    <lineage>
        <taxon>Bacteria</taxon>
        <taxon>Bacillati</taxon>
        <taxon>Bacillota</taxon>
        <taxon>Bacilli</taxon>
        <taxon>Lactobacillales</taxon>
        <taxon>Carnobacteriaceae</taxon>
        <taxon>Carnobacterium</taxon>
    </lineage>
</organism>
<gene>
    <name evidence="1" type="ORF">BN424_2641</name>
</gene>
<keyword evidence="2" id="KW-1185">Reference proteome</keyword>